<dbReference type="InterPro" id="IPR017871">
    <property type="entry name" value="ABC_transporter-like_CS"/>
</dbReference>
<dbReference type="AlphaFoldDB" id="A0A7I9VJI0"/>
<dbReference type="SUPFAM" id="SSF52540">
    <property type="entry name" value="P-loop containing nucleoside triphosphate hydrolases"/>
    <property type="match status" value="1"/>
</dbReference>
<evidence type="ECO:0000256" key="6">
    <source>
        <dbReference type="ARBA" id="ARBA00022989"/>
    </source>
</evidence>
<keyword evidence="4" id="KW-0547">Nucleotide-binding</keyword>
<protein>
    <submittedName>
        <fullName evidence="11">Lipid A export permease/ATP-binding protein MsbA</fullName>
    </submittedName>
</protein>
<evidence type="ECO:0000256" key="1">
    <source>
        <dbReference type="ARBA" id="ARBA00004651"/>
    </source>
</evidence>
<comment type="caution">
    <text evidence="11">The sequence shown here is derived from an EMBL/GenBank/DDBJ whole genome shotgun (WGS) entry which is preliminary data.</text>
</comment>
<dbReference type="GO" id="GO:0015421">
    <property type="term" value="F:ABC-type oligopeptide transporter activity"/>
    <property type="evidence" value="ECO:0007669"/>
    <property type="project" value="TreeGrafter"/>
</dbReference>
<dbReference type="InterPro" id="IPR011527">
    <property type="entry name" value="ABC1_TM_dom"/>
</dbReference>
<proteinExistence type="predicted"/>
<comment type="subcellular location">
    <subcellularLocation>
        <location evidence="1">Cell membrane</location>
        <topology evidence="1">Multi-pass membrane protein</topology>
    </subcellularLocation>
</comment>
<evidence type="ECO:0000256" key="4">
    <source>
        <dbReference type="ARBA" id="ARBA00022741"/>
    </source>
</evidence>
<dbReference type="InterPro" id="IPR036640">
    <property type="entry name" value="ABC1_TM_sf"/>
</dbReference>
<evidence type="ECO:0000313" key="11">
    <source>
        <dbReference type="EMBL" id="GEJ56318.1"/>
    </source>
</evidence>
<keyword evidence="5 11" id="KW-0067">ATP-binding</keyword>
<evidence type="ECO:0000256" key="2">
    <source>
        <dbReference type="ARBA" id="ARBA00022448"/>
    </source>
</evidence>
<dbReference type="InterPro" id="IPR039421">
    <property type="entry name" value="Type_1_exporter"/>
</dbReference>
<dbReference type="InterPro" id="IPR003439">
    <property type="entry name" value="ABC_transporter-like_ATP-bd"/>
</dbReference>
<dbReference type="InterPro" id="IPR003593">
    <property type="entry name" value="AAA+_ATPase"/>
</dbReference>
<gene>
    <name evidence="11" type="primary">msbA</name>
    <name evidence="11" type="ORF">AMYX_10590</name>
</gene>
<dbReference type="Proteomes" id="UP000503640">
    <property type="component" value="Unassembled WGS sequence"/>
</dbReference>
<dbReference type="GO" id="GO:0005524">
    <property type="term" value="F:ATP binding"/>
    <property type="evidence" value="ECO:0007669"/>
    <property type="project" value="UniProtKB-KW"/>
</dbReference>
<dbReference type="SUPFAM" id="SSF90123">
    <property type="entry name" value="ABC transporter transmembrane region"/>
    <property type="match status" value="1"/>
</dbReference>
<evidence type="ECO:0000313" key="12">
    <source>
        <dbReference type="Proteomes" id="UP000503640"/>
    </source>
</evidence>
<feature type="domain" description="ABC transporter" evidence="9">
    <location>
        <begin position="359"/>
        <end position="598"/>
    </location>
</feature>
<dbReference type="RefSeq" id="WP_176063675.1">
    <property type="nucleotide sequence ID" value="NZ_BJTG01000002.1"/>
</dbReference>
<evidence type="ECO:0000259" key="9">
    <source>
        <dbReference type="PROSITE" id="PS50893"/>
    </source>
</evidence>
<keyword evidence="7 8" id="KW-0472">Membrane</keyword>
<keyword evidence="6 8" id="KW-1133">Transmembrane helix</keyword>
<sequence>MTAYLRLLRFAAPYRARFAAALGCMVVLALSTAAYVNLLGPVLEFLFTGRAQAVASLARFLPASLDLAGWLGRVERERILALLPFVIVGVAVVKGLAYFGQFYLMGMVSQRVIADLRTAMFDHLLGLSPDFFAKRHSGDLMSRFSADVQSVETAVSYAVSSYIRDGLTIVVMLVNCFVLDWRLSLMAFVAVPATLLPIVRFAKRLKRVTQQSQSTLGRISELVQEALSGIRVVQAFGMERYESARFQAENRRWLRIMRKSFLVRALSSPLMEVMAAVGLSLAISWVGGRILRGELEAGKFFSFVAAVLLLYTPVKQLGKVGQIALQGGASAERLFELLDARTAVPDAGRRVPPRFSGEVRYEEVAFSYGDRPVLQGVSFTLRKGEVVALVGASGGGKTTLANLLPRFWDPTGGRITLDGVDLRELTLAGLRAQLAVVSQETVLFNDTVRANIAYGRPGLSDAEVERAARMAHAHEFIAALPRGYDTVVGEKGVLLSGGQRQRVAIARAFLKDAPILVLDEATSALDAESEREVQHALEALMGSGSSGGPRTTLVIAHRLSTIRGADRIVVIAGGRVVEVGRHEELLARRGEYARLHRIFEGGERGEVGLAAL</sequence>
<feature type="transmembrane region" description="Helical" evidence="8">
    <location>
        <begin position="181"/>
        <end position="202"/>
    </location>
</feature>
<accession>A0A7I9VJI0</accession>
<dbReference type="EMBL" id="BJTG01000002">
    <property type="protein sequence ID" value="GEJ56318.1"/>
    <property type="molecule type" value="Genomic_DNA"/>
</dbReference>
<organism evidence="11 12">
    <name type="scientific">Anaeromyxobacter diazotrophicus</name>
    <dbReference type="NCBI Taxonomy" id="2590199"/>
    <lineage>
        <taxon>Bacteria</taxon>
        <taxon>Pseudomonadati</taxon>
        <taxon>Myxococcota</taxon>
        <taxon>Myxococcia</taxon>
        <taxon>Myxococcales</taxon>
        <taxon>Cystobacterineae</taxon>
        <taxon>Anaeromyxobacteraceae</taxon>
        <taxon>Anaeromyxobacter</taxon>
    </lineage>
</organism>
<dbReference type="GO" id="GO:0016887">
    <property type="term" value="F:ATP hydrolysis activity"/>
    <property type="evidence" value="ECO:0007669"/>
    <property type="project" value="InterPro"/>
</dbReference>
<name>A0A7I9VJI0_9BACT</name>
<dbReference type="InterPro" id="IPR027417">
    <property type="entry name" value="P-loop_NTPase"/>
</dbReference>
<dbReference type="GO" id="GO:0005886">
    <property type="term" value="C:plasma membrane"/>
    <property type="evidence" value="ECO:0007669"/>
    <property type="project" value="UniProtKB-SubCell"/>
</dbReference>
<dbReference type="GO" id="GO:0090374">
    <property type="term" value="P:oligopeptide export from mitochondrion"/>
    <property type="evidence" value="ECO:0007669"/>
    <property type="project" value="TreeGrafter"/>
</dbReference>
<evidence type="ECO:0000256" key="7">
    <source>
        <dbReference type="ARBA" id="ARBA00023136"/>
    </source>
</evidence>
<keyword evidence="3 8" id="KW-0812">Transmembrane</keyword>
<dbReference type="Pfam" id="PF00664">
    <property type="entry name" value="ABC_membrane"/>
    <property type="match status" value="1"/>
</dbReference>
<dbReference type="SMART" id="SM00382">
    <property type="entry name" value="AAA"/>
    <property type="match status" value="1"/>
</dbReference>
<feature type="transmembrane region" description="Helical" evidence="8">
    <location>
        <begin position="261"/>
        <end position="285"/>
    </location>
</feature>
<dbReference type="Gene3D" id="1.20.1560.10">
    <property type="entry name" value="ABC transporter type 1, transmembrane domain"/>
    <property type="match status" value="1"/>
</dbReference>
<evidence type="ECO:0000256" key="3">
    <source>
        <dbReference type="ARBA" id="ARBA00022692"/>
    </source>
</evidence>
<dbReference type="FunFam" id="3.40.50.300:FF:000287">
    <property type="entry name" value="Multidrug ABC transporter ATP-binding protein"/>
    <property type="match status" value="1"/>
</dbReference>
<evidence type="ECO:0000256" key="8">
    <source>
        <dbReference type="SAM" id="Phobius"/>
    </source>
</evidence>
<keyword evidence="12" id="KW-1185">Reference proteome</keyword>
<dbReference type="Gene3D" id="3.40.50.300">
    <property type="entry name" value="P-loop containing nucleotide triphosphate hydrolases"/>
    <property type="match status" value="1"/>
</dbReference>
<dbReference type="Pfam" id="PF00005">
    <property type="entry name" value="ABC_tran"/>
    <property type="match status" value="1"/>
</dbReference>
<dbReference type="PROSITE" id="PS50929">
    <property type="entry name" value="ABC_TM1F"/>
    <property type="match status" value="1"/>
</dbReference>
<evidence type="ECO:0000256" key="5">
    <source>
        <dbReference type="ARBA" id="ARBA00022840"/>
    </source>
</evidence>
<dbReference type="PROSITE" id="PS50893">
    <property type="entry name" value="ABC_TRANSPORTER_2"/>
    <property type="match status" value="1"/>
</dbReference>
<keyword evidence="2" id="KW-0813">Transport</keyword>
<dbReference type="PROSITE" id="PS00211">
    <property type="entry name" value="ABC_TRANSPORTER_1"/>
    <property type="match status" value="1"/>
</dbReference>
<feature type="transmembrane region" description="Helical" evidence="8">
    <location>
        <begin position="49"/>
        <end position="72"/>
    </location>
</feature>
<evidence type="ECO:0000259" key="10">
    <source>
        <dbReference type="PROSITE" id="PS50929"/>
    </source>
</evidence>
<dbReference type="CDD" id="cd18552">
    <property type="entry name" value="ABC_6TM_MsbA_like"/>
    <property type="match status" value="1"/>
</dbReference>
<feature type="domain" description="ABC transmembrane type-1" evidence="10">
    <location>
        <begin position="19"/>
        <end position="326"/>
    </location>
</feature>
<reference evidence="12" key="1">
    <citation type="journal article" date="2020" name="Appl. Environ. Microbiol.">
        <title>Diazotrophic Anaeromyxobacter Isolates from Soils.</title>
        <authorList>
            <person name="Masuda Y."/>
            <person name="Yamanaka H."/>
            <person name="Xu Z.X."/>
            <person name="Shiratori Y."/>
            <person name="Aono T."/>
            <person name="Amachi S."/>
            <person name="Senoo K."/>
            <person name="Itoh H."/>
        </authorList>
    </citation>
    <scope>NUCLEOTIDE SEQUENCE [LARGE SCALE GENOMIC DNA]</scope>
    <source>
        <strain evidence="12">R267</strain>
    </source>
</reference>
<feature type="transmembrane region" description="Helical" evidence="8">
    <location>
        <begin position="79"/>
        <end position="99"/>
    </location>
</feature>
<dbReference type="PANTHER" id="PTHR43394:SF1">
    <property type="entry name" value="ATP-BINDING CASSETTE SUB-FAMILY B MEMBER 10, MITOCHONDRIAL"/>
    <property type="match status" value="1"/>
</dbReference>
<dbReference type="PANTHER" id="PTHR43394">
    <property type="entry name" value="ATP-DEPENDENT PERMEASE MDL1, MITOCHONDRIAL"/>
    <property type="match status" value="1"/>
</dbReference>